<dbReference type="SUPFAM" id="SSF101967">
    <property type="entry name" value="Adhesin YadA, collagen-binding domain"/>
    <property type="match status" value="2"/>
</dbReference>
<comment type="caution">
    <text evidence="3">The sequence shown here is derived from an EMBL/GenBank/DDBJ whole genome shotgun (WGS) entry which is preliminary data.</text>
</comment>
<feature type="domain" description="Trimeric autotransporter adhesin YadA-like head" evidence="1">
    <location>
        <begin position="244"/>
        <end position="269"/>
    </location>
</feature>
<gene>
    <name evidence="3" type="ORF">CAP51_17050</name>
</gene>
<feature type="non-terminal residue" evidence="3">
    <location>
        <position position="501"/>
    </location>
</feature>
<evidence type="ECO:0000313" key="3">
    <source>
        <dbReference type="EMBL" id="OUY05496.1"/>
    </source>
</evidence>
<feature type="domain" description="Trimeric autotransporter adhesin YadA-like head" evidence="1">
    <location>
        <begin position="271"/>
        <end position="297"/>
    </location>
</feature>
<dbReference type="Pfam" id="PF13018">
    <property type="entry name" value="ESPR"/>
    <property type="match status" value="1"/>
</dbReference>
<feature type="domain" description="ESPR" evidence="2">
    <location>
        <begin position="1"/>
        <end position="46"/>
    </location>
</feature>
<dbReference type="Gene3D" id="2.150.10.10">
    <property type="entry name" value="Serralysin-like metalloprotease, C-terminal"/>
    <property type="match status" value="2"/>
</dbReference>
<feature type="domain" description="Trimeric autotransporter adhesin YadA-like head" evidence="1">
    <location>
        <begin position="167"/>
        <end position="190"/>
    </location>
</feature>
<dbReference type="Pfam" id="PF05658">
    <property type="entry name" value="YadA_head"/>
    <property type="match status" value="4"/>
</dbReference>
<sequence length="501" mass="48935">MNKIYRVIWNASLGAWVAVSEMAKGKTKSKTKTIGSVITVAGAIVFAPNVFAETGTGGGTGAGTAISSCTGSTQANAAANGIAIGCSAQAAEAGSNFYDRENPYNTNLPSAPTAYNIALGNNSYASNGSVSIGSNSIANTGLAVALGSRAQSTNVAAIAIGPAALSSGNTSLALGRQSAATGDFAQAIGNVAAATGKGTLAIGHSATATGYRSIAIGSPDIDNASSTGDQAGVVYQTTGQTLSEGQDSIAFGGGAQATKDNALAIGAFSKATGTKSVAIGTGAEATLDNSVAIGDGAKSTLEGGVSIGMNAQVNAANSAAIGKGSIATTASGTGYLTNQALSNVAGVISVGSNTEKRRIQNLADGSADSDAVTVAQLKQQKVLTDKQGTDTATALGGGSTYSSTTGAVSVPTYNISGNTYNNVGDALKASKTEVEEGKNITVTSDVGADGQTIYTVATADDVNFNTVTVGDASGSPITLDGTTGTITGLSNTTLGTADFAT</sequence>
<dbReference type="InterPro" id="IPR008640">
    <property type="entry name" value="Adhesin_Head_dom"/>
</dbReference>
<proteinExistence type="predicted"/>
<evidence type="ECO:0000313" key="4">
    <source>
        <dbReference type="Proteomes" id="UP000196536"/>
    </source>
</evidence>
<reference evidence="3 4" key="1">
    <citation type="submission" date="2017-05" db="EMBL/GenBank/DDBJ databases">
        <title>Acinetobacter populi ANC 5415 (= PBJ7), whole genome shotgun sequencing project.</title>
        <authorList>
            <person name="Nemec A."/>
            <person name="Radolfova-Krizova L."/>
        </authorList>
    </citation>
    <scope>NUCLEOTIDE SEQUENCE [LARGE SCALE GENOMIC DNA]</scope>
    <source>
        <strain evidence="3 4">PBJ7</strain>
    </source>
</reference>
<dbReference type="GO" id="GO:0019867">
    <property type="term" value="C:outer membrane"/>
    <property type="evidence" value="ECO:0007669"/>
    <property type="project" value="InterPro"/>
</dbReference>
<dbReference type="Proteomes" id="UP000196536">
    <property type="component" value="Unassembled WGS sequence"/>
</dbReference>
<keyword evidence="4" id="KW-1185">Reference proteome</keyword>
<dbReference type="CDD" id="cd12820">
    <property type="entry name" value="LbR_YadA-like"/>
    <property type="match status" value="1"/>
</dbReference>
<dbReference type="AlphaFoldDB" id="A0A1Z9YTD5"/>
<organism evidence="3 4">
    <name type="scientific">Acinetobacter populi</name>
    <dbReference type="NCBI Taxonomy" id="1582270"/>
    <lineage>
        <taxon>Bacteria</taxon>
        <taxon>Pseudomonadati</taxon>
        <taxon>Pseudomonadota</taxon>
        <taxon>Gammaproteobacteria</taxon>
        <taxon>Moraxellales</taxon>
        <taxon>Moraxellaceae</taxon>
        <taxon>Acinetobacter</taxon>
    </lineage>
</organism>
<dbReference type="InterPro" id="IPR011049">
    <property type="entry name" value="Serralysin-like_metalloprot_C"/>
</dbReference>
<name>A0A1Z9YTD5_9GAMM</name>
<dbReference type="Gene3D" id="1.20.5.170">
    <property type="match status" value="1"/>
</dbReference>
<dbReference type="EMBL" id="NEXX01000011">
    <property type="protein sequence ID" value="OUY05496.1"/>
    <property type="molecule type" value="Genomic_DNA"/>
</dbReference>
<evidence type="ECO:0000259" key="2">
    <source>
        <dbReference type="Pfam" id="PF13018"/>
    </source>
</evidence>
<protein>
    <submittedName>
        <fullName evidence="3">Uncharacterized protein</fullName>
    </submittedName>
</protein>
<accession>A0A1Z9YTD5</accession>
<evidence type="ECO:0000259" key="1">
    <source>
        <dbReference type="Pfam" id="PF05658"/>
    </source>
</evidence>
<feature type="domain" description="Trimeric autotransporter adhesin YadA-like head" evidence="1">
    <location>
        <begin position="194"/>
        <end position="218"/>
    </location>
</feature>
<dbReference type="InterPro" id="IPR024973">
    <property type="entry name" value="ESPR"/>
</dbReference>
<dbReference type="RefSeq" id="WP_281249302.1">
    <property type="nucleotide sequence ID" value="NZ_NEXX01000011.1"/>
</dbReference>